<reference evidence="8" key="1">
    <citation type="submission" date="2016-04" db="EMBL/GenBank/DDBJ databases">
        <authorList>
            <person name="Evans L.H."/>
            <person name="Alamgir A."/>
            <person name="Owens N."/>
            <person name="Weber N.D."/>
            <person name="Virtaneva K."/>
            <person name="Barbian K."/>
            <person name="Babar A."/>
            <person name="Rosenke K."/>
        </authorList>
    </citation>
    <scope>NUCLEOTIDE SEQUENCE</scope>
    <source>
        <strain evidence="8">86</strain>
    </source>
</reference>
<feature type="domain" description="D-isomer specific 2-hydroxyacid dehydrogenase NAD-binding" evidence="7">
    <location>
        <begin position="154"/>
        <end position="333"/>
    </location>
</feature>
<organism evidence="8">
    <name type="scientific">uncultured delta proteobacterium</name>
    <dbReference type="NCBI Taxonomy" id="34034"/>
    <lineage>
        <taxon>Bacteria</taxon>
        <taxon>Deltaproteobacteria</taxon>
        <taxon>environmental samples</taxon>
    </lineage>
</organism>
<protein>
    <submittedName>
        <fullName evidence="8">D-isomer specific 2-hydroxyacid dehydrogenase</fullName>
    </submittedName>
</protein>
<feature type="region of interest" description="Disordered" evidence="5">
    <location>
        <begin position="1"/>
        <end position="37"/>
    </location>
</feature>
<evidence type="ECO:0000256" key="1">
    <source>
        <dbReference type="ARBA" id="ARBA00005854"/>
    </source>
</evidence>
<comment type="similarity">
    <text evidence="1 4">Belongs to the D-isomer specific 2-hydroxyacid dehydrogenase family.</text>
</comment>
<dbReference type="SUPFAM" id="SSF52283">
    <property type="entry name" value="Formate/glycerate dehydrogenase catalytic domain-like"/>
    <property type="match status" value="1"/>
</dbReference>
<dbReference type="EMBL" id="FLUQ01000001">
    <property type="protein sequence ID" value="SBV98061.1"/>
    <property type="molecule type" value="Genomic_DNA"/>
</dbReference>
<dbReference type="InterPro" id="IPR036291">
    <property type="entry name" value="NAD(P)-bd_dom_sf"/>
</dbReference>
<sequence>MPGCEAFPPMAGNAPRPGKNQGPLPGRQRRNAPKAGRVSDASIESYIMKIVVLDGYTENPGDLSWAGIESFGSVTVYDRTPADAVAARVADAGIVITNKTPVTRATMDACPNIRLIAVLATGYDPVDIAAAKEKGIVVSNVPTYGTDAVGQFAIALLLEIASRVGHHDLAVKQGRWATSPDWCFWDYPLMELAGKTMGIIGFGRIGQSTGRIAKALGMRVIAHDKFPNDSGRAIGEYVDQDTLFAQSDVIALHCNLTEETKHIIRRETIAKMRDGVIIINNSRGPLIAEQDLADALRAGKVHAAGLDVVSLEPITADNPLLTAKNCIITPHISWAPKECRQRIMDITVNNIKAFTEGEPVNRIV</sequence>
<dbReference type="FunFam" id="3.40.50.720:FF:000203">
    <property type="entry name" value="D-3-phosphoglycerate dehydrogenase (SerA)"/>
    <property type="match status" value="1"/>
</dbReference>
<proteinExistence type="inferred from homology"/>
<evidence type="ECO:0000256" key="2">
    <source>
        <dbReference type="ARBA" id="ARBA00023002"/>
    </source>
</evidence>
<dbReference type="AlphaFoldDB" id="A0A212JF65"/>
<evidence type="ECO:0000313" key="8">
    <source>
        <dbReference type="EMBL" id="SBV98061.1"/>
    </source>
</evidence>
<gene>
    <name evidence="8" type="ORF">KL86DPRO_11324</name>
</gene>
<dbReference type="CDD" id="cd12162">
    <property type="entry name" value="2-Hacid_dh_4"/>
    <property type="match status" value="1"/>
</dbReference>
<evidence type="ECO:0000259" key="6">
    <source>
        <dbReference type="Pfam" id="PF00389"/>
    </source>
</evidence>
<dbReference type="GO" id="GO:0051287">
    <property type="term" value="F:NAD binding"/>
    <property type="evidence" value="ECO:0007669"/>
    <property type="project" value="InterPro"/>
</dbReference>
<name>A0A212JF65_9DELT</name>
<dbReference type="PROSITE" id="PS00065">
    <property type="entry name" value="D_2_HYDROXYACID_DH_1"/>
    <property type="match status" value="1"/>
</dbReference>
<dbReference type="GO" id="GO:0016616">
    <property type="term" value="F:oxidoreductase activity, acting on the CH-OH group of donors, NAD or NADP as acceptor"/>
    <property type="evidence" value="ECO:0007669"/>
    <property type="project" value="InterPro"/>
</dbReference>
<dbReference type="SUPFAM" id="SSF51735">
    <property type="entry name" value="NAD(P)-binding Rossmann-fold domains"/>
    <property type="match status" value="1"/>
</dbReference>
<evidence type="ECO:0000256" key="3">
    <source>
        <dbReference type="ARBA" id="ARBA00023027"/>
    </source>
</evidence>
<keyword evidence="3" id="KW-0520">NAD</keyword>
<dbReference type="InterPro" id="IPR029752">
    <property type="entry name" value="D-isomer_DH_CS1"/>
</dbReference>
<keyword evidence="2 4" id="KW-0560">Oxidoreductase</keyword>
<feature type="domain" description="D-isomer specific 2-hydroxyacid dehydrogenase catalytic" evidence="6">
    <location>
        <begin position="71"/>
        <end position="364"/>
    </location>
</feature>
<dbReference type="PANTHER" id="PTHR43761">
    <property type="entry name" value="D-ISOMER SPECIFIC 2-HYDROXYACID DEHYDROGENASE FAMILY PROTEIN (AFU_ORTHOLOGUE AFUA_1G13630)"/>
    <property type="match status" value="1"/>
</dbReference>
<dbReference type="PANTHER" id="PTHR43761:SF1">
    <property type="entry name" value="D-ISOMER SPECIFIC 2-HYDROXYACID DEHYDROGENASE CATALYTIC DOMAIN-CONTAINING PROTEIN-RELATED"/>
    <property type="match status" value="1"/>
</dbReference>
<dbReference type="Gene3D" id="3.40.50.720">
    <property type="entry name" value="NAD(P)-binding Rossmann-like Domain"/>
    <property type="match status" value="2"/>
</dbReference>
<accession>A0A212JF65</accession>
<dbReference type="InterPro" id="IPR050418">
    <property type="entry name" value="D-iso_2-hydroxyacid_DH_PdxB"/>
</dbReference>
<evidence type="ECO:0000256" key="5">
    <source>
        <dbReference type="SAM" id="MobiDB-lite"/>
    </source>
</evidence>
<dbReference type="Pfam" id="PF00389">
    <property type="entry name" value="2-Hacid_dh"/>
    <property type="match status" value="1"/>
</dbReference>
<dbReference type="Pfam" id="PF02826">
    <property type="entry name" value="2-Hacid_dh_C"/>
    <property type="match status" value="1"/>
</dbReference>
<dbReference type="InterPro" id="IPR006140">
    <property type="entry name" value="D-isomer_DH_NAD-bd"/>
</dbReference>
<dbReference type="InterPro" id="IPR006139">
    <property type="entry name" value="D-isomer_2_OHA_DH_cat_dom"/>
</dbReference>
<evidence type="ECO:0000256" key="4">
    <source>
        <dbReference type="RuleBase" id="RU003719"/>
    </source>
</evidence>
<evidence type="ECO:0000259" key="7">
    <source>
        <dbReference type="Pfam" id="PF02826"/>
    </source>
</evidence>